<feature type="transmembrane region" description="Helical" evidence="1">
    <location>
        <begin position="1288"/>
        <end position="1309"/>
    </location>
</feature>
<gene>
    <name evidence="2" type="ORF">AT302_22815</name>
</gene>
<name>A0ABN4JM71_9BURK</name>
<proteinExistence type="predicted"/>
<organism evidence="2 3">
    <name type="scientific">Pandoraea norimbergensis</name>
    <dbReference type="NCBI Taxonomy" id="93219"/>
    <lineage>
        <taxon>Bacteria</taxon>
        <taxon>Pseudomonadati</taxon>
        <taxon>Pseudomonadota</taxon>
        <taxon>Betaproteobacteria</taxon>
        <taxon>Burkholderiales</taxon>
        <taxon>Burkholderiaceae</taxon>
        <taxon>Pandoraea</taxon>
    </lineage>
</organism>
<dbReference type="InterPro" id="IPR022385">
    <property type="entry name" value="Rhs_assc_core"/>
</dbReference>
<dbReference type="InterPro" id="IPR050708">
    <property type="entry name" value="T6SS_VgrG/RHS"/>
</dbReference>
<dbReference type="RefSeq" id="WP_058379064.1">
    <property type="nucleotide sequence ID" value="NZ_CP013480.3"/>
</dbReference>
<evidence type="ECO:0008006" key="4">
    <source>
        <dbReference type="Google" id="ProtNLM"/>
    </source>
</evidence>
<reference evidence="3" key="1">
    <citation type="submission" date="2015-12" db="EMBL/GenBank/DDBJ databases">
        <title>Complete genome sequence of Pandoraea norimbergensis DSM 11628.</title>
        <authorList>
            <person name="Ee R."/>
            <person name="Lim Y.-L."/>
            <person name="Yong D."/>
            <person name="Yin W.-F."/>
            <person name="Chan K.-G."/>
        </authorList>
    </citation>
    <scope>NUCLEOTIDE SEQUENCE [LARGE SCALE GENOMIC DNA]</scope>
    <source>
        <strain evidence="3">DSM 11628</strain>
    </source>
</reference>
<protein>
    <recommendedName>
        <fullName evidence="4">RHS repeat-associated core domain-containing protein</fullName>
    </recommendedName>
</protein>
<keyword evidence="1" id="KW-0812">Transmembrane</keyword>
<dbReference type="PANTHER" id="PTHR32305:SF15">
    <property type="entry name" value="PROTEIN RHSA-RELATED"/>
    <property type="match status" value="1"/>
</dbReference>
<evidence type="ECO:0000256" key="1">
    <source>
        <dbReference type="SAM" id="Phobius"/>
    </source>
</evidence>
<evidence type="ECO:0000313" key="3">
    <source>
        <dbReference type="Proteomes" id="UP000060277"/>
    </source>
</evidence>
<keyword evidence="1" id="KW-0472">Membrane</keyword>
<dbReference type="EMBL" id="CP013480">
    <property type="protein sequence ID" value="ALS62200.1"/>
    <property type="molecule type" value="Genomic_DNA"/>
</dbReference>
<dbReference type="Gene3D" id="2.180.10.10">
    <property type="entry name" value="RHS repeat-associated core"/>
    <property type="match status" value="1"/>
</dbReference>
<dbReference type="Proteomes" id="UP000060277">
    <property type="component" value="Chromosome"/>
</dbReference>
<accession>A0ABN4JM71</accession>
<feature type="transmembrane region" description="Helical" evidence="1">
    <location>
        <begin position="1237"/>
        <end position="1268"/>
    </location>
</feature>
<evidence type="ECO:0000313" key="2">
    <source>
        <dbReference type="EMBL" id="ALS62200.1"/>
    </source>
</evidence>
<dbReference type="NCBIfam" id="TIGR03696">
    <property type="entry name" value="Rhs_assc_core"/>
    <property type="match status" value="1"/>
</dbReference>
<sequence>MSPIKHFSSNAQLAFETYASMNRHVYVSPKSGEGLLRIPIASLFADAGISPALDISLSCKTHEGNLNILPCGIHTFVQSHTGVDFTYKDMPLCDGRTLNFELRRGESFNGGDFLVEDAGNAFIVYHKNGVSEKFGISEIPGSRPGAQKFWVYPTHYILPSGRSLTFDWKIFDSTPRVVAINDDDGRLLNADWMDSPLAPLGLRNPAPMLKNLTLFPGSDEQVSYTCAYTNTRDTFKQTIEVTGAIGTAKTIYFLENEQGNIKKFEMRRQQSVAAEKKGDPDVLETSTHTESMDFKDNQVVKHTASPGGGVTALVESYQYETNKTTIACTQGSKNVLTRVYTSKDTGQASEAVTAADVTVLTEQSVSIDKARGVATHKTIKKIDGTVVDELTLEYDAIGNLIKSTKDATTTEWTYYNNYAAYTVKESGTRYYDTSFFGILLKIVDYVNPIGLGFVAFGSGGVTWGTRIDSTVTMSITKNDYAKAAFQLPFAMNYAGDPKGFTSHVESELVYRTDGAKKHSLRLTYYGYAKFTGKYVGGVDREHVLLPGRKLTVMHPSYEEIDVSAEQLKIAKAAASDKEVDTKSLSLASKAMSETMLVGAIETQRSYDAGKRTLIETSGASSAPSFRKLTAFDLGGNMTSVHIETIDGDRKTSAGDKITMAYDGHGRLKTLTPKKGAATAFTYDRFDRLLTSTTNGIEISNDYSAANLAGVAIGGYLKDAKGTITLGQQSVDGLGRPDKEMRNGTDALFIYNGSSRWGKDIDAGARPPTVTGYKSEIDSTGLKYSETTADGVGTLTSKTQFSHRQQIIAFEDITGAKTKFHYDAFGRLVRSKNDSCEATFVYSDNGLLSKETIKAAKQNLTMTVHYSYNRSGIEIKRKFECTGIKTHVIESQRMDDGRINRIMLKVDDKTSNSDYFEYDDSQRLKTWYCSQAGVAGYGGKQYVKQVFDYDKLANVLSSDNEFYTGASRPEKLSVSTTKRVYDDNKPGVLASLDGTAYLNDEAGRLTKRSNRSLAYHGNGQIKSCSATAGGKDGDFVFTYDDLGRIRGGSAGKGRWNETYHYRGQRRYAVSQQDTVSQHGFNKRSLVLKNDSPSCFLQEASTTIDGKTTATSSFELRDQAGTVFASIDLDTKAITYYRFTPYGYRTSDPGALTWLGFKGEPLNYVGLYHLGNGYRMYDPEHCRFQSPDTLSPFDMGGIAAYVYCHGDPLNYHDPSGHAEVAQYSRLDTMPLMYTQEFRIALSVLGVLATPFTSGGSLALAIGMTGLASVAGAFDISAVVLEDSDPDLASVLGYLGLGLGVFNLGAGALAGIGRRAPVVIAGQGLRGGNLFNRFVSRLNRVKPSLAGNAAKKASLQGNKGLQTLTKANSYAGAINGAVGSSQYSGATAKVSNSVLMCTKN</sequence>
<keyword evidence="1" id="KW-1133">Transmembrane helix</keyword>
<dbReference type="Pfam" id="PF05593">
    <property type="entry name" value="RHS_repeat"/>
    <property type="match status" value="1"/>
</dbReference>
<dbReference type="PANTHER" id="PTHR32305">
    <property type="match status" value="1"/>
</dbReference>
<keyword evidence="3" id="KW-1185">Reference proteome</keyword>
<dbReference type="InterPro" id="IPR031325">
    <property type="entry name" value="RHS_repeat"/>
</dbReference>